<proteinExistence type="predicted"/>
<keyword evidence="2" id="KW-1185">Reference proteome</keyword>
<name>A0A0D0A9V9_9AGAM</name>
<accession>A0A0D0A9V9</accession>
<dbReference type="HOGENOM" id="CLU_2544120_0_0_1"/>
<sequence length="83" mass="9874">MLQSPRRVLGYYGTFRMSPWWSACCSPRERCLTLSTLCLCWDMEIRICDALCFLCASLYRCLINSLGWPWHNAIEYYLPCRHK</sequence>
<reference evidence="2" key="2">
    <citation type="submission" date="2015-01" db="EMBL/GenBank/DDBJ databases">
        <title>Evolutionary Origins and Diversification of the Mycorrhizal Mutualists.</title>
        <authorList>
            <consortium name="DOE Joint Genome Institute"/>
            <consortium name="Mycorrhizal Genomics Consortium"/>
            <person name="Kohler A."/>
            <person name="Kuo A."/>
            <person name="Nagy L.G."/>
            <person name="Floudas D."/>
            <person name="Copeland A."/>
            <person name="Barry K.W."/>
            <person name="Cichocki N."/>
            <person name="Veneault-Fourrey C."/>
            <person name="LaButti K."/>
            <person name="Lindquist E.A."/>
            <person name="Lipzen A."/>
            <person name="Lundell T."/>
            <person name="Morin E."/>
            <person name="Murat C."/>
            <person name="Riley R."/>
            <person name="Ohm R."/>
            <person name="Sun H."/>
            <person name="Tunlid A."/>
            <person name="Henrissat B."/>
            <person name="Grigoriev I.V."/>
            <person name="Hibbett D.S."/>
            <person name="Martin F."/>
        </authorList>
    </citation>
    <scope>NUCLEOTIDE SEQUENCE [LARGE SCALE GENOMIC DNA]</scope>
    <source>
        <strain evidence="2">UH-Slu-Lm8-n1</strain>
    </source>
</reference>
<organism evidence="1 2">
    <name type="scientific">Suillus luteus UH-Slu-Lm8-n1</name>
    <dbReference type="NCBI Taxonomy" id="930992"/>
    <lineage>
        <taxon>Eukaryota</taxon>
        <taxon>Fungi</taxon>
        <taxon>Dikarya</taxon>
        <taxon>Basidiomycota</taxon>
        <taxon>Agaricomycotina</taxon>
        <taxon>Agaricomycetes</taxon>
        <taxon>Agaricomycetidae</taxon>
        <taxon>Boletales</taxon>
        <taxon>Suillineae</taxon>
        <taxon>Suillaceae</taxon>
        <taxon>Suillus</taxon>
    </lineage>
</organism>
<evidence type="ECO:0000313" key="2">
    <source>
        <dbReference type="Proteomes" id="UP000054485"/>
    </source>
</evidence>
<evidence type="ECO:0000313" key="1">
    <source>
        <dbReference type="EMBL" id="KIK38551.1"/>
    </source>
</evidence>
<dbReference type="AlphaFoldDB" id="A0A0D0A9V9"/>
<dbReference type="EMBL" id="KN835386">
    <property type="protein sequence ID" value="KIK38551.1"/>
    <property type="molecule type" value="Genomic_DNA"/>
</dbReference>
<gene>
    <name evidence="1" type="ORF">CY34DRAFT_386004</name>
</gene>
<dbReference type="InParanoid" id="A0A0D0A9V9"/>
<dbReference type="Proteomes" id="UP000054485">
    <property type="component" value="Unassembled WGS sequence"/>
</dbReference>
<reference evidence="1 2" key="1">
    <citation type="submission" date="2014-04" db="EMBL/GenBank/DDBJ databases">
        <authorList>
            <consortium name="DOE Joint Genome Institute"/>
            <person name="Kuo A."/>
            <person name="Ruytinx J."/>
            <person name="Rineau F."/>
            <person name="Colpaert J."/>
            <person name="Kohler A."/>
            <person name="Nagy L.G."/>
            <person name="Floudas D."/>
            <person name="Copeland A."/>
            <person name="Barry K.W."/>
            <person name="Cichocki N."/>
            <person name="Veneault-Fourrey C."/>
            <person name="LaButti K."/>
            <person name="Lindquist E.A."/>
            <person name="Lipzen A."/>
            <person name="Lundell T."/>
            <person name="Morin E."/>
            <person name="Murat C."/>
            <person name="Sun H."/>
            <person name="Tunlid A."/>
            <person name="Henrissat B."/>
            <person name="Grigoriev I.V."/>
            <person name="Hibbett D.S."/>
            <person name="Martin F."/>
            <person name="Nordberg H.P."/>
            <person name="Cantor M.N."/>
            <person name="Hua S.X."/>
        </authorList>
    </citation>
    <scope>NUCLEOTIDE SEQUENCE [LARGE SCALE GENOMIC DNA]</scope>
    <source>
        <strain evidence="1 2">UH-Slu-Lm8-n1</strain>
    </source>
</reference>
<protein>
    <submittedName>
        <fullName evidence="1">Uncharacterized protein</fullName>
    </submittedName>
</protein>